<feature type="non-terminal residue" evidence="7">
    <location>
        <position position="71"/>
    </location>
</feature>
<organism evidence="7 8">
    <name type="scientific">Candidatus Kutchimonas denitrificans</name>
    <dbReference type="NCBI Taxonomy" id="3056748"/>
    <lineage>
        <taxon>Bacteria</taxon>
        <taxon>Pseudomonadati</taxon>
        <taxon>Gemmatimonadota</taxon>
        <taxon>Gemmatimonadia</taxon>
        <taxon>Candidatus Palauibacterales</taxon>
        <taxon>Candidatus Palauibacteraceae</taxon>
        <taxon>Candidatus Kutchimonas</taxon>
    </lineage>
</organism>
<keyword evidence="5 6" id="KW-0472">Membrane</keyword>
<evidence type="ECO:0000256" key="5">
    <source>
        <dbReference type="ARBA" id="ARBA00023136"/>
    </source>
</evidence>
<reference evidence="7 8" key="1">
    <citation type="submission" date="2020-01" db="EMBL/GenBank/DDBJ databases">
        <title>Genomes assembled from Gulf of Kutch pelagic sediment metagenomes.</title>
        <authorList>
            <person name="Chandrashekar M."/>
            <person name="Mahajan M.S."/>
            <person name="Dave K.J."/>
            <person name="Vatsa P."/>
            <person name="Nathani N.M."/>
        </authorList>
    </citation>
    <scope>NUCLEOTIDE SEQUENCE [LARGE SCALE GENOMIC DNA]</scope>
    <source>
        <strain evidence="7">KS3-K002</strain>
    </source>
</reference>
<evidence type="ECO:0000313" key="7">
    <source>
        <dbReference type="EMBL" id="NIR76543.1"/>
    </source>
</evidence>
<dbReference type="AlphaFoldDB" id="A0AAE4ZB98"/>
<evidence type="ECO:0000256" key="6">
    <source>
        <dbReference type="SAM" id="Phobius"/>
    </source>
</evidence>
<keyword evidence="3 6" id="KW-0812">Transmembrane</keyword>
<dbReference type="Pfam" id="PF03626">
    <property type="entry name" value="COX4_pro"/>
    <property type="match status" value="1"/>
</dbReference>
<evidence type="ECO:0000313" key="8">
    <source>
        <dbReference type="Proteomes" id="UP000702544"/>
    </source>
</evidence>
<evidence type="ECO:0000256" key="3">
    <source>
        <dbReference type="ARBA" id="ARBA00022692"/>
    </source>
</evidence>
<gene>
    <name evidence="7" type="ORF">GWO12_15795</name>
</gene>
<comment type="caution">
    <text evidence="7">The sequence shown here is derived from an EMBL/GenBank/DDBJ whole genome shotgun (WGS) entry which is preliminary data.</text>
</comment>
<evidence type="ECO:0000256" key="4">
    <source>
        <dbReference type="ARBA" id="ARBA00022989"/>
    </source>
</evidence>
<comment type="subcellular location">
    <subcellularLocation>
        <location evidence="1">Cell membrane</location>
        <topology evidence="1">Multi-pass membrane protein</topology>
    </subcellularLocation>
</comment>
<feature type="transmembrane region" description="Helical" evidence="6">
    <location>
        <begin position="18"/>
        <end position="38"/>
    </location>
</feature>
<dbReference type="InterPro" id="IPR011743">
    <property type="entry name" value="Caa3_sub_IV"/>
</dbReference>
<dbReference type="GO" id="GO:0005886">
    <property type="term" value="C:plasma membrane"/>
    <property type="evidence" value="ECO:0007669"/>
    <property type="project" value="UniProtKB-SubCell"/>
</dbReference>
<keyword evidence="2" id="KW-1003">Cell membrane</keyword>
<keyword evidence="4 6" id="KW-1133">Transmembrane helix</keyword>
<dbReference type="NCBIfam" id="TIGR02229">
    <property type="entry name" value="caa3_sub_IV"/>
    <property type="match status" value="1"/>
</dbReference>
<name>A0AAE4ZB98_9BACT</name>
<dbReference type="Proteomes" id="UP000702544">
    <property type="component" value="Unassembled WGS sequence"/>
</dbReference>
<feature type="transmembrane region" description="Helical" evidence="6">
    <location>
        <begin position="44"/>
        <end position="65"/>
    </location>
</feature>
<dbReference type="EMBL" id="JAACAK010000131">
    <property type="protein sequence ID" value="NIR76543.1"/>
    <property type="molecule type" value="Genomic_DNA"/>
</dbReference>
<dbReference type="InterPro" id="IPR005171">
    <property type="entry name" value="Cyt_c_oxidase_su4_prok"/>
</dbReference>
<evidence type="ECO:0000256" key="1">
    <source>
        <dbReference type="ARBA" id="ARBA00004651"/>
    </source>
</evidence>
<sequence length="71" mass="7966">MESSAETKETKKSGPSYYMIWLILAVLTAVEVGVAYMSGLPRTVLILVLVGLAIWKATLVALYYMHLKFER</sequence>
<evidence type="ECO:0000256" key="2">
    <source>
        <dbReference type="ARBA" id="ARBA00022475"/>
    </source>
</evidence>
<accession>A0AAE4ZB98</accession>
<proteinExistence type="predicted"/>
<protein>
    <submittedName>
        <fullName evidence="7">Cytochrome C oxidase subunit IV family protein</fullName>
    </submittedName>
</protein>